<dbReference type="GO" id="GO:0004386">
    <property type="term" value="F:helicase activity"/>
    <property type="evidence" value="ECO:0007669"/>
    <property type="project" value="UniProtKB-KW"/>
</dbReference>
<dbReference type="GO" id="GO:0016787">
    <property type="term" value="F:hydrolase activity"/>
    <property type="evidence" value="ECO:0007669"/>
    <property type="project" value="InterPro"/>
</dbReference>
<keyword evidence="3" id="KW-0547">Nucleotide-binding</keyword>
<gene>
    <name evidence="3" type="ORF">CHH67_12165</name>
</gene>
<dbReference type="GO" id="GO:0005524">
    <property type="term" value="F:ATP binding"/>
    <property type="evidence" value="ECO:0007669"/>
    <property type="project" value="InterPro"/>
</dbReference>
<evidence type="ECO:0000256" key="1">
    <source>
        <dbReference type="SAM" id="Coils"/>
    </source>
</evidence>
<evidence type="ECO:0000313" key="3">
    <source>
        <dbReference type="EMBL" id="PAD76496.1"/>
    </source>
</evidence>
<organism evidence="3 4">
    <name type="scientific">Paenibacillus campinasensis</name>
    <dbReference type="NCBI Taxonomy" id="66347"/>
    <lineage>
        <taxon>Bacteria</taxon>
        <taxon>Bacillati</taxon>
        <taxon>Bacillota</taxon>
        <taxon>Bacilli</taxon>
        <taxon>Bacillales</taxon>
        <taxon>Paenibacillaceae</taxon>
        <taxon>Paenibacillus</taxon>
    </lineage>
</organism>
<dbReference type="Gene3D" id="3.40.50.300">
    <property type="entry name" value="P-loop containing nucleotide triphosphate hydrolases"/>
    <property type="match status" value="2"/>
</dbReference>
<dbReference type="InterPro" id="IPR006935">
    <property type="entry name" value="Helicase/UvrB_N"/>
</dbReference>
<name>A0A268ETP0_9BACL</name>
<dbReference type="EMBL" id="NPBY01000038">
    <property type="protein sequence ID" value="PAD76496.1"/>
    <property type="molecule type" value="Genomic_DNA"/>
</dbReference>
<dbReference type="SUPFAM" id="SSF52540">
    <property type="entry name" value="P-loop containing nucleoside triphosphate hydrolases"/>
    <property type="match status" value="2"/>
</dbReference>
<keyword evidence="3" id="KW-0347">Helicase</keyword>
<dbReference type="OrthoDB" id="9804145at2"/>
<protein>
    <submittedName>
        <fullName evidence="3">DNA helicase</fullName>
    </submittedName>
</protein>
<feature type="domain" description="Helicase/UvrB N-terminal" evidence="2">
    <location>
        <begin position="8"/>
        <end position="176"/>
    </location>
</feature>
<proteinExistence type="predicted"/>
<keyword evidence="1" id="KW-0175">Coiled coil</keyword>
<evidence type="ECO:0000259" key="2">
    <source>
        <dbReference type="Pfam" id="PF04851"/>
    </source>
</evidence>
<sequence>MLPDGLFDFQERCSMFLVDKVSSNNSKQIITVKAPTGAGKTVILIDFIDKYLNTVNSNTAFVWLCPGKGDLEEQSRKKMMKFLPSKTTKNMFDALLTGFEAGSTTFINWELVTKKGNKAISDSEKKNLFDRIADAHRKGIEFIVLIDEEHSNDTKKANSIIDSFSARNIIRVSATARENKLIEFYEIDELDVIGSGLITKALYINENVEYNGEFDNEHGYLIDLADAKRKEIAEAYDNLSKRIRPLVIIQFPNSSTLLVEAVEKKLTEMGYTYNNKMVAKWMNGNNEKINIAGIEEKSATPVFLLMKQAIATGWDCPRAKILVKLRENMNEDFEIQTIGRLRRMPEATHYDIDVLDFCYLYTFDEKYKESIKEAMNQAFETKRVFLKEKCYDFTLEKQYRDKDFDGLGERETFQEIYKFLVNKYGLSNNKKDNQLRLENVGYRFGDAIIRRIRQGKFVTNESILNEGVGTYTTTSRIVNTHKNGIELLHSIDEIKSAIGMAAQKTKVVMERLFRNNNSSKNKLLSLDSKEYYAFVINNVQKLKEEFREATAQLAVQTSMNISVKTATFSIPEQELYRYDSTETDVEEITTNAYKLYSSAMIVDGIRSKSERLFERYCEEKEDIDWVYKNGDTGQQYFSIVYLDTVGKQWLFYPDYIVKKKTGEVWIIETKGGETGNKSNNIDRQVANKFEAFKEYARVKKINWGFVRDKNEILRINNTVYTESMQSEHWRSLKEVF</sequence>
<accession>A0A268ETP0</accession>
<dbReference type="Proteomes" id="UP000215596">
    <property type="component" value="Unassembled WGS sequence"/>
</dbReference>
<dbReference type="GO" id="GO:0003677">
    <property type="term" value="F:DNA binding"/>
    <property type="evidence" value="ECO:0007669"/>
    <property type="project" value="InterPro"/>
</dbReference>
<comment type="caution">
    <text evidence="3">The sequence shown here is derived from an EMBL/GenBank/DDBJ whole genome shotgun (WGS) entry which is preliminary data.</text>
</comment>
<keyword evidence="3" id="KW-0378">Hydrolase</keyword>
<dbReference type="Pfam" id="PF04851">
    <property type="entry name" value="ResIII"/>
    <property type="match status" value="1"/>
</dbReference>
<reference evidence="3 4" key="1">
    <citation type="submission" date="2017-07" db="EMBL/GenBank/DDBJ databases">
        <title>Isolation and whole genome analysis of endospore-forming bacteria from heroin.</title>
        <authorList>
            <person name="Kalinowski J."/>
            <person name="Ahrens B."/>
            <person name="Al-Dilaimi A."/>
            <person name="Winkler A."/>
            <person name="Wibberg D."/>
            <person name="Schleenbecker U."/>
            <person name="Ruckert C."/>
            <person name="Wolfel R."/>
            <person name="Grass G."/>
        </authorList>
    </citation>
    <scope>NUCLEOTIDE SEQUENCE [LARGE SCALE GENOMIC DNA]</scope>
    <source>
        <strain evidence="3 4">7537-G1</strain>
    </source>
</reference>
<evidence type="ECO:0000313" key="4">
    <source>
        <dbReference type="Proteomes" id="UP000215596"/>
    </source>
</evidence>
<dbReference type="AlphaFoldDB" id="A0A268ETP0"/>
<dbReference type="InterPro" id="IPR027417">
    <property type="entry name" value="P-loop_NTPase"/>
</dbReference>
<keyword evidence="3" id="KW-0067">ATP-binding</keyword>
<feature type="coiled-coil region" evidence="1">
    <location>
        <begin position="532"/>
        <end position="559"/>
    </location>
</feature>